<reference evidence="3" key="1">
    <citation type="journal article" date="2018" name="DNA Res.">
        <title>Multiple hybrid de novo genome assembly of finger millet, an orphan allotetraploid crop.</title>
        <authorList>
            <person name="Hatakeyama M."/>
            <person name="Aluri S."/>
            <person name="Balachadran M.T."/>
            <person name="Sivarajan S.R."/>
            <person name="Patrignani A."/>
            <person name="Gruter S."/>
            <person name="Poveda L."/>
            <person name="Shimizu-Inatsugi R."/>
            <person name="Baeten J."/>
            <person name="Francoijs K.J."/>
            <person name="Nataraja K.N."/>
            <person name="Reddy Y.A.N."/>
            <person name="Phadnis S."/>
            <person name="Ravikumar R.L."/>
            <person name="Schlapbach R."/>
            <person name="Sreeman S.M."/>
            <person name="Shimizu K.K."/>
        </authorList>
    </citation>
    <scope>NUCLEOTIDE SEQUENCE</scope>
</reference>
<keyword evidence="4" id="KW-1185">Reference proteome</keyword>
<gene>
    <name evidence="3" type="primary">gn00325</name>
    <name evidence="2" type="synonym">gn00220</name>
    <name evidence="2" type="ORF">PR202_gn00220</name>
    <name evidence="3" type="ORF">PR202_gn00325</name>
</gene>
<dbReference type="EMBL" id="BQKI01000199">
    <property type="protein sequence ID" value="GJN40908.1"/>
    <property type="molecule type" value="Genomic_DNA"/>
</dbReference>
<feature type="region of interest" description="Disordered" evidence="1">
    <location>
        <begin position="169"/>
        <end position="193"/>
    </location>
</feature>
<reference evidence="3" key="2">
    <citation type="submission" date="2021-12" db="EMBL/GenBank/DDBJ databases">
        <title>Resequencing data analysis of finger millet.</title>
        <authorList>
            <person name="Hatakeyama M."/>
            <person name="Aluri S."/>
            <person name="Balachadran M.T."/>
            <person name="Sivarajan S.R."/>
            <person name="Poveda L."/>
            <person name="Shimizu-Inatsugi R."/>
            <person name="Schlapbach R."/>
            <person name="Sreeman S.M."/>
            <person name="Shimizu K.K."/>
        </authorList>
    </citation>
    <scope>NUCLEOTIDE SEQUENCE</scope>
</reference>
<feature type="compositionally biased region" description="Low complexity" evidence="1">
    <location>
        <begin position="218"/>
        <end position="228"/>
    </location>
</feature>
<proteinExistence type="predicted"/>
<dbReference type="EMBL" id="BQKI01000199">
    <property type="protein sequence ID" value="GJN41006.1"/>
    <property type="molecule type" value="Genomic_DNA"/>
</dbReference>
<sequence>MQSLDFEHIGSLAAVAESLSPGSRWRRVLTSVHIVIFQAKINVLLPFGPLAVFVRRVLTSVHIVIFQAEESTCSSPSARSPSCFIKPHRQALLSGYLRRCLYRERARASGHGASVQGWSPAASASPRAAVVAEVEAARWGTPRHRATGALSESKSEAASEVAPCARLDRGIAAGDGRTSGGGGRASPSSLRGDSYVMQGSCRCGGRRLPRRSVRRRSGPACAPPAASSTVALSVNEEAVEASPSGPSRRPGLLAPIAAPRV</sequence>
<feature type="region of interest" description="Disordered" evidence="1">
    <location>
        <begin position="206"/>
        <end position="261"/>
    </location>
</feature>
<name>A0AAV5G162_ELECO</name>
<comment type="caution">
    <text evidence="3">The sequence shown here is derived from an EMBL/GenBank/DDBJ whole genome shotgun (WGS) entry which is preliminary data.</text>
</comment>
<protein>
    <submittedName>
        <fullName evidence="3">Uncharacterized protein</fullName>
    </submittedName>
</protein>
<evidence type="ECO:0000313" key="4">
    <source>
        <dbReference type="Proteomes" id="UP001054889"/>
    </source>
</evidence>
<accession>A0AAV5G162</accession>
<organism evidence="3 4">
    <name type="scientific">Eleusine coracana subsp. coracana</name>
    <dbReference type="NCBI Taxonomy" id="191504"/>
    <lineage>
        <taxon>Eukaryota</taxon>
        <taxon>Viridiplantae</taxon>
        <taxon>Streptophyta</taxon>
        <taxon>Embryophyta</taxon>
        <taxon>Tracheophyta</taxon>
        <taxon>Spermatophyta</taxon>
        <taxon>Magnoliopsida</taxon>
        <taxon>Liliopsida</taxon>
        <taxon>Poales</taxon>
        <taxon>Poaceae</taxon>
        <taxon>PACMAD clade</taxon>
        <taxon>Chloridoideae</taxon>
        <taxon>Cynodonteae</taxon>
        <taxon>Eleusininae</taxon>
        <taxon>Eleusine</taxon>
    </lineage>
</organism>
<evidence type="ECO:0000313" key="3">
    <source>
        <dbReference type="EMBL" id="GJN41006.1"/>
    </source>
</evidence>
<feature type="compositionally biased region" description="Basic residues" evidence="1">
    <location>
        <begin position="206"/>
        <end position="217"/>
    </location>
</feature>
<dbReference type="AlphaFoldDB" id="A0AAV5G162"/>
<dbReference type="Proteomes" id="UP001054889">
    <property type="component" value="Unassembled WGS sequence"/>
</dbReference>
<evidence type="ECO:0000256" key="1">
    <source>
        <dbReference type="SAM" id="MobiDB-lite"/>
    </source>
</evidence>
<evidence type="ECO:0000313" key="2">
    <source>
        <dbReference type="EMBL" id="GJN40908.1"/>
    </source>
</evidence>